<dbReference type="AlphaFoldDB" id="A0A8S2L4Q1"/>
<dbReference type="EMBL" id="CAJOBJ010001278">
    <property type="protein sequence ID" value="CAF3870935.1"/>
    <property type="molecule type" value="Genomic_DNA"/>
</dbReference>
<dbReference type="EMBL" id="CAJOBH010000259">
    <property type="protein sequence ID" value="CAF3775713.1"/>
    <property type="molecule type" value="Genomic_DNA"/>
</dbReference>
<name>A0A8S2L4Q1_9BILA</name>
<protein>
    <submittedName>
        <fullName evidence="2">Uncharacterized protein</fullName>
    </submittedName>
</protein>
<reference evidence="2" key="1">
    <citation type="submission" date="2021-02" db="EMBL/GenBank/DDBJ databases">
        <authorList>
            <person name="Nowell W R."/>
        </authorList>
    </citation>
    <scope>NUCLEOTIDE SEQUENCE</scope>
</reference>
<gene>
    <name evidence="1" type="ORF">BYL167_LOCUS1656</name>
    <name evidence="2" type="ORF">GIL414_LOCUS5021</name>
</gene>
<proteinExistence type="predicted"/>
<evidence type="ECO:0000313" key="1">
    <source>
        <dbReference type="EMBL" id="CAF3775713.1"/>
    </source>
</evidence>
<sequence>MISWGESEKIIKKICLTWSQTEIAKLLLDADDEGDNKIVLDKFMEAINCLLEKDVDRNDSTLPLPMSKKSV</sequence>
<accession>A0A8S2L4Q1</accession>
<organism evidence="2 3">
    <name type="scientific">Rotaria magnacalcarata</name>
    <dbReference type="NCBI Taxonomy" id="392030"/>
    <lineage>
        <taxon>Eukaryota</taxon>
        <taxon>Metazoa</taxon>
        <taxon>Spiralia</taxon>
        <taxon>Gnathifera</taxon>
        <taxon>Rotifera</taxon>
        <taxon>Eurotatoria</taxon>
        <taxon>Bdelloidea</taxon>
        <taxon>Philodinida</taxon>
        <taxon>Philodinidae</taxon>
        <taxon>Rotaria</taxon>
    </lineage>
</organism>
<evidence type="ECO:0000313" key="3">
    <source>
        <dbReference type="Proteomes" id="UP000681720"/>
    </source>
</evidence>
<evidence type="ECO:0000313" key="2">
    <source>
        <dbReference type="EMBL" id="CAF3870935.1"/>
    </source>
</evidence>
<dbReference type="Proteomes" id="UP000681967">
    <property type="component" value="Unassembled WGS sequence"/>
</dbReference>
<dbReference type="Proteomes" id="UP000681720">
    <property type="component" value="Unassembled WGS sequence"/>
</dbReference>
<comment type="caution">
    <text evidence="2">The sequence shown here is derived from an EMBL/GenBank/DDBJ whole genome shotgun (WGS) entry which is preliminary data.</text>
</comment>